<accession>A0A4P8PT53</accession>
<dbReference type="Proteomes" id="UP000323547">
    <property type="component" value="Genome"/>
</dbReference>
<dbReference type="InterPro" id="IPR046781">
    <property type="entry name" value="Phage_ORF5"/>
</dbReference>
<proteinExistence type="predicted"/>
<reference evidence="1" key="1">
    <citation type="submission" date="2018-12" db="EMBL/GenBank/DDBJ databases">
        <title>Singled stranded DNA viruses identified in blackflies (Austrosimulium ungulatum) sampled in New Zealand.</title>
        <authorList>
            <person name="Kraberger S."/>
            <person name="Fontenele R.S."/>
            <person name="Schmidlin K."/>
            <person name="Walters M."/>
            <person name="Varsani A."/>
        </authorList>
    </citation>
    <scope>NUCLEOTIDE SEQUENCE [LARGE SCALE GENOMIC DNA]</scope>
    <source>
        <strain evidence="1">011</strain>
    </source>
</reference>
<sequence length="81" mass="8948">MVYSVHDKAAGAFLPPFFQRAKGEAIRAFEAAVKDPAHQFHQHATDYVMYELGSFDDQTGLLDTAEPLRVISGIEINPLSV</sequence>
<dbReference type="EMBL" id="MK249128">
    <property type="protein sequence ID" value="QCQ84574.1"/>
    <property type="molecule type" value="Genomic_DNA"/>
</dbReference>
<evidence type="ECO:0000313" key="1">
    <source>
        <dbReference type="EMBL" id="QCQ84574.1"/>
    </source>
</evidence>
<organism evidence="1">
    <name type="scientific">Blackfly microvirus SF02</name>
    <dbReference type="NCBI Taxonomy" id="2576452"/>
    <lineage>
        <taxon>Viruses</taxon>
        <taxon>Monodnaviria</taxon>
        <taxon>Sangervirae</taxon>
        <taxon>Phixviricota</taxon>
        <taxon>Malgrandaviricetes</taxon>
        <taxon>Petitvirales</taxon>
        <taxon>Microviridae</taxon>
        <taxon>Microvirus</taxon>
    </lineage>
</organism>
<name>A0A4P8PT53_9VIRU</name>
<protein>
    <submittedName>
        <fullName evidence="1">Nonstructural protein</fullName>
    </submittedName>
</protein>
<dbReference type="Pfam" id="PF20577">
    <property type="entry name" value="Phage_ORF5"/>
    <property type="match status" value="1"/>
</dbReference>